<feature type="chain" id="PRO_5046714710" evidence="7">
    <location>
        <begin position="21"/>
        <end position="597"/>
    </location>
</feature>
<dbReference type="PANTHER" id="PTHR45954:SF1">
    <property type="entry name" value="LD33695P"/>
    <property type="match status" value="1"/>
</dbReference>
<dbReference type="InterPro" id="IPR019734">
    <property type="entry name" value="TPR_rpt"/>
</dbReference>
<dbReference type="PROSITE" id="PS50005">
    <property type="entry name" value="TPR"/>
    <property type="match status" value="1"/>
</dbReference>
<evidence type="ECO:0000256" key="4">
    <source>
        <dbReference type="PROSITE-ProRule" id="PRU00339"/>
    </source>
</evidence>
<comment type="subcellular location">
    <subcellularLocation>
        <location evidence="1">Cytoplasm</location>
    </subcellularLocation>
</comment>
<feature type="compositionally biased region" description="Basic and acidic residues" evidence="5">
    <location>
        <begin position="525"/>
        <end position="543"/>
    </location>
</feature>
<keyword evidence="7" id="KW-0732">Signal</keyword>
<evidence type="ECO:0000256" key="2">
    <source>
        <dbReference type="ARBA" id="ARBA00022490"/>
    </source>
</evidence>
<feature type="repeat" description="TPR" evidence="4">
    <location>
        <begin position="200"/>
        <end position="233"/>
    </location>
</feature>
<feature type="region of interest" description="Disordered" evidence="5">
    <location>
        <begin position="452"/>
        <end position="597"/>
    </location>
</feature>
<dbReference type="SUPFAM" id="SSF48452">
    <property type="entry name" value="TPR-like"/>
    <property type="match status" value="2"/>
</dbReference>
<evidence type="ECO:0000256" key="7">
    <source>
        <dbReference type="SAM" id="SignalP"/>
    </source>
</evidence>
<organism evidence="8 9">
    <name type="scientific">Hymenobacter humi</name>
    <dbReference type="NCBI Taxonomy" id="1411620"/>
    <lineage>
        <taxon>Bacteria</taxon>
        <taxon>Pseudomonadati</taxon>
        <taxon>Bacteroidota</taxon>
        <taxon>Cytophagia</taxon>
        <taxon>Cytophagales</taxon>
        <taxon>Hymenobacteraceae</taxon>
        <taxon>Hymenobacter</taxon>
    </lineage>
</organism>
<feature type="transmembrane region" description="Helical" evidence="6">
    <location>
        <begin position="399"/>
        <end position="421"/>
    </location>
</feature>
<feature type="compositionally biased region" description="Gly residues" evidence="5">
    <location>
        <begin position="497"/>
        <end position="513"/>
    </location>
</feature>
<dbReference type="EMBL" id="JBHTEK010000001">
    <property type="protein sequence ID" value="MFC7669077.1"/>
    <property type="molecule type" value="Genomic_DNA"/>
</dbReference>
<protein>
    <submittedName>
        <fullName evidence="8">Tetratricopeptide repeat protein</fullName>
    </submittedName>
</protein>
<evidence type="ECO:0000256" key="6">
    <source>
        <dbReference type="SAM" id="Phobius"/>
    </source>
</evidence>
<sequence>MNPLLVLLLLAFALPPPAQTTPVDSLRQLLRQHPGQDTTRVRRLLALAAELRATDAPQATRLSQQALALARQLHDAAGEGEALLSASIGHRRQNQFEPALAYALRAQRLYERRADRSGQGKSWLQVSLVHMLQGNLTPAVAAALKGLPLAEKAGDALTKTRLQANLGNTYFVMGSYDEAVPMLRAVLKSGQQTGDQQVVLTALNGLGNSYQNLKKWPQALGYYHRALALSRKLGDTSGETGNETSLAEVYGLQGNSTQALAHGLRARQLVQATHDAYNLPMVQLMLARAYLLARQPDSALALAHHGLALSQQPRNADNIRKAADILAEAYARRGNFEQAYRYRNLHMAYNDTLSGEDTQRRTSALRYSYELDKKQAQIDLLTKTRQLQAQTAARQRQQLYGLLAGLVGAVLIAALLLRNIFLKRRTNRHLNEKNLEIATHRDTLGRTLTELQATQARPGAARENGQLGRAHRGRGPRNPEPAQLRHQLFGAQRGARGRAGTGAGEGAPFGGRQGNHRRAAAGAEPKPDQDLRARPPRRPHCEAHAGTLPHQQRPAPVHRPQRPGGRVPAAGLPRLAGQGQGFQRHPYHRLRRFPKAP</sequence>
<keyword evidence="2" id="KW-0963">Cytoplasm</keyword>
<proteinExistence type="predicted"/>
<comment type="caution">
    <text evidence="8">The sequence shown here is derived from an EMBL/GenBank/DDBJ whole genome shotgun (WGS) entry which is preliminary data.</text>
</comment>
<evidence type="ECO:0000256" key="1">
    <source>
        <dbReference type="ARBA" id="ARBA00004496"/>
    </source>
</evidence>
<evidence type="ECO:0000313" key="8">
    <source>
        <dbReference type="EMBL" id="MFC7669077.1"/>
    </source>
</evidence>
<keyword evidence="4" id="KW-0802">TPR repeat</keyword>
<dbReference type="Pfam" id="PF13374">
    <property type="entry name" value="TPR_10"/>
    <property type="match status" value="2"/>
</dbReference>
<dbReference type="InterPro" id="IPR052386">
    <property type="entry name" value="GPSM"/>
</dbReference>
<dbReference type="PANTHER" id="PTHR45954">
    <property type="entry name" value="LD33695P"/>
    <property type="match status" value="1"/>
</dbReference>
<evidence type="ECO:0000256" key="3">
    <source>
        <dbReference type="ARBA" id="ARBA00022737"/>
    </source>
</evidence>
<keyword evidence="6" id="KW-0812">Transmembrane</keyword>
<accession>A0ABW2U6I7</accession>
<keyword evidence="6" id="KW-0472">Membrane</keyword>
<dbReference type="RefSeq" id="WP_380204599.1">
    <property type="nucleotide sequence ID" value="NZ_JBHTEK010000001.1"/>
</dbReference>
<gene>
    <name evidence="8" type="ORF">ACFQT0_18275</name>
</gene>
<feature type="signal peptide" evidence="7">
    <location>
        <begin position="1"/>
        <end position="20"/>
    </location>
</feature>
<reference evidence="9" key="1">
    <citation type="journal article" date="2019" name="Int. J. Syst. Evol. Microbiol.">
        <title>The Global Catalogue of Microorganisms (GCM) 10K type strain sequencing project: providing services to taxonomists for standard genome sequencing and annotation.</title>
        <authorList>
            <consortium name="The Broad Institute Genomics Platform"/>
            <consortium name="The Broad Institute Genome Sequencing Center for Infectious Disease"/>
            <person name="Wu L."/>
            <person name="Ma J."/>
        </authorList>
    </citation>
    <scope>NUCLEOTIDE SEQUENCE [LARGE SCALE GENOMIC DNA]</scope>
    <source>
        <strain evidence="9">JCM 19635</strain>
    </source>
</reference>
<evidence type="ECO:0000313" key="9">
    <source>
        <dbReference type="Proteomes" id="UP001596513"/>
    </source>
</evidence>
<keyword evidence="9" id="KW-1185">Reference proteome</keyword>
<feature type="compositionally biased region" description="Basic residues" evidence="5">
    <location>
        <begin position="585"/>
        <end position="597"/>
    </location>
</feature>
<dbReference type="SMART" id="SM00028">
    <property type="entry name" value="TPR"/>
    <property type="match status" value="5"/>
</dbReference>
<name>A0ABW2U6I7_9BACT</name>
<evidence type="ECO:0000256" key="5">
    <source>
        <dbReference type="SAM" id="MobiDB-lite"/>
    </source>
</evidence>
<keyword evidence="3" id="KW-0677">Repeat</keyword>
<dbReference type="Proteomes" id="UP001596513">
    <property type="component" value="Unassembled WGS sequence"/>
</dbReference>
<keyword evidence="6" id="KW-1133">Transmembrane helix</keyword>
<dbReference type="InterPro" id="IPR011990">
    <property type="entry name" value="TPR-like_helical_dom_sf"/>
</dbReference>
<dbReference type="Gene3D" id="1.25.40.10">
    <property type="entry name" value="Tetratricopeptide repeat domain"/>
    <property type="match status" value="2"/>
</dbReference>